<name>A0ABR6WYA1_9FIRM</name>
<evidence type="ECO:0008006" key="3">
    <source>
        <dbReference type="Google" id="ProtNLM"/>
    </source>
</evidence>
<sequence length="487" mass="54744">MANLKKHRKQWFISNDENLQLENLADFQTISIGEQMVLHYDRDLKLSNYDWPDGRKTLVLGLIIGIPKSPETMHDNCGRFVAITAGILSLDATGSMGVFYSTEAGSQTSGIICGSSCALISEVTRQPLSGRGLGVSRLKGVHRMNWDPSPLARIAKMKRLFIDQEIDLKNGSISVSQRFVLKTMNSEEGASRLAEELVDIASGLKNIQRPIYLALTGGSDSRTVFSALIKEKIDFKAFTLLLDDEISSSDARIAAALCQRFDIQHESIGAEAGHEDELDIFTEHSGGCGGDRADKYVLGNYYRNLPDDAIVLHGGAFEIGQRSYEAAFRDVRFSDSEKMVIDLERDFDEKLDEKEQRALKEWFVYRKEHSIEGVDWVDSFFIDQRRGAWGAANRQAEDCFAFDWLIFANSWSLIEVLLSVSVDDRRNNVIQKRAMDLLVPGIVTIEAINPKGSLFRVIRKLGAVETGKKVLQVMRKRLRGIMPRIRR</sequence>
<evidence type="ECO:0000313" key="2">
    <source>
        <dbReference type="Proteomes" id="UP000603234"/>
    </source>
</evidence>
<protein>
    <recommendedName>
        <fullName evidence="3">Asparagine synthetase domain-containing protein</fullName>
    </recommendedName>
</protein>
<proteinExistence type="predicted"/>
<dbReference type="SUPFAM" id="SSF52402">
    <property type="entry name" value="Adenine nucleotide alpha hydrolases-like"/>
    <property type="match status" value="1"/>
</dbReference>
<gene>
    <name evidence="1" type="ORF">GH808_14455</name>
</gene>
<dbReference type="Proteomes" id="UP000603234">
    <property type="component" value="Unassembled WGS sequence"/>
</dbReference>
<organism evidence="1 2">
    <name type="scientific">Acetobacterium fimetarium</name>
    <dbReference type="NCBI Taxonomy" id="52691"/>
    <lineage>
        <taxon>Bacteria</taxon>
        <taxon>Bacillati</taxon>
        <taxon>Bacillota</taxon>
        <taxon>Clostridia</taxon>
        <taxon>Eubacteriales</taxon>
        <taxon>Eubacteriaceae</taxon>
        <taxon>Acetobacterium</taxon>
    </lineage>
</organism>
<dbReference type="RefSeq" id="WP_186843494.1">
    <property type="nucleotide sequence ID" value="NZ_WJBC01000038.1"/>
</dbReference>
<evidence type="ECO:0000313" key="1">
    <source>
        <dbReference type="EMBL" id="MBC3805608.1"/>
    </source>
</evidence>
<comment type="caution">
    <text evidence="1">The sequence shown here is derived from an EMBL/GenBank/DDBJ whole genome shotgun (WGS) entry which is preliminary data.</text>
</comment>
<reference evidence="1 2" key="1">
    <citation type="journal article" date="2020" name="mSystems">
        <title>Defining Genomic and Predicted Metabolic Features of the Acetobacterium Genus.</title>
        <authorList>
            <person name="Ross D.E."/>
            <person name="Marshall C.W."/>
            <person name="Gulliver D."/>
            <person name="May H.D."/>
            <person name="Norman R.S."/>
        </authorList>
    </citation>
    <scope>NUCLEOTIDE SEQUENCE [LARGE SCALE GENOMIC DNA]</scope>
    <source>
        <strain evidence="1 2">DSM 8238</strain>
    </source>
</reference>
<dbReference type="Gene3D" id="3.40.50.620">
    <property type="entry name" value="HUPs"/>
    <property type="match status" value="1"/>
</dbReference>
<dbReference type="EMBL" id="WJBC01000038">
    <property type="protein sequence ID" value="MBC3805608.1"/>
    <property type="molecule type" value="Genomic_DNA"/>
</dbReference>
<keyword evidence="2" id="KW-1185">Reference proteome</keyword>
<dbReference type="InterPro" id="IPR014729">
    <property type="entry name" value="Rossmann-like_a/b/a_fold"/>
</dbReference>
<accession>A0ABR6WYA1</accession>